<feature type="non-terminal residue" evidence="2">
    <location>
        <position position="1"/>
    </location>
</feature>
<reference evidence="2" key="5">
    <citation type="submission" date="2011-05" db="EMBL/GenBank/DDBJ databases">
        <authorList>
            <consortium name="VectorBase"/>
        </authorList>
    </citation>
    <scope>NUCLEOTIDE SEQUENCE</scope>
    <source>
        <strain evidence="2">PEST</strain>
    </source>
</reference>
<dbReference type="STRING" id="7165.Q7Q8M2"/>
<gene>
    <name evidence="2" type="ORF">AgaP_AGAP008546</name>
</gene>
<dbReference type="InterPro" id="IPR008928">
    <property type="entry name" value="6-hairpin_glycosidase_sf"/>
</dbReference>
<dbReference type="AlphaFoldDB" id="Q7Q8M2"/>
<dbReference type="GO" id="GO:0005975">
    <property type="term" value="P:carbohydrate metabolic process"/>
    <property type="evidence" value="ECO:0007669"/>
    <property type="project" value="InterPro"/>
</dbReference>
<comment type="similarity">
    <text evidence="1">Belongs to the glycosyl hydrolase 65 family.</text>
</comment>
<comment type="caution">
    <text evidence="2">The sequence shown here is derived from an EMBL/GenBank/DDBJ whole genome shotgun (WGS) entry which is preliminary data.</text>
</comment>
<dbReference type="VEuPathDB" id="VectorBase:AGAMI1_011057"/>
<reference evidence="2" key="3">
    <citation type="journal article" date="2004" name="Trends Parasitol.">
        <title>The Anopheles gambiae genome: an update.</title>
        <authorList>
            <person name="Mongin E."/>
            <person name="Louis C."/>
            <person name="Holt R.A."/>
            <person name="Birney E."/>
            <person name="Collins F.H."/>
        </authorList>
    </citation>
    <scope>NUCLEOTIDE SEQUENCE</scope>
    <source>
        <strain evidence="2">PEST</strain>
    </source>
</reference>
<reference evidence="2" key="4">
    <citation type="journal article" date="2007" name="Genome Biol.">
        <title>Update of the Anopheles gambiae PEST genome assembly.</title>
        <authorList>
            <person name="Sharakhova M.V."/>
            <person name="Hammond M.P."/>
            <person name="Lobo N.F."/>
            <person name="Krzywinski J."/>
            <person name="Unger M.F."/>
            <person name="Hillenmeyer M.E."/>
            <person name="Bruggner R.V."/>
            <person name="Birney E."/>
            <person name="Collins F.H."/>
        </authorList>
    </citation>
    <scope>NUCLEOTIDE SEQUENCE</scope>
    <source>
        <strain evidence="2">PEST</strain>
    </source>
</reference>
<organism evidence="2">
    <name type="scientific">Anopheles gambiae</name>
    <name type="common">African malaria mosquito</name>
    <dbReference type="NCBI Taxonomy" id="7165"/>
    <lineage>
        <taxon>Eukaryota</taxon>
        <taxon>Metazoa</taxon>
        <taxon>Ecdysozoa</taxon>
        <taxon>Arthropoda</taxon>
        <taxon>Hexapoda</taxon>
        <taxon>Insecta</taxon>
        <taxon>Pterygota</taxon>
        <taxon>Neoptera</taxon>
        <taxon>Endopterygota</taxon>
        <taxon>Diptera</taxon>
        <taxon>Nematocera</taxon>
        <taxon>Culicoidea</taxon>
        <taxon>Culicidae</taxon>
        <taxon>Anophelinae</taxon>
        <taxon>Anopheles</taxon>
    </lineage>
</organism>
<dbReference type="EMBL" id="AAAB01008944">
    <property type="protein sequence ID" value="EAA10287.4"/>
    <property type="molecule type" value="Genomic_DNA"/>
</dbReference>
<feature type="non-terminal residue" evidence="2">
    <location>
        <position position="96"/>
    </location>
</feature>
<dbReference type="HOGENOM" id="CLU_006285_4_2_1"/>
<accession>Q7Q8M2</accession>
<dbReference type="VEuPathDB" id="VectorBase:AGAP008547"/>
<evidence type="ECO:0000256" key="1">
    <source>
        <dbReference type="ARBA" id="ARBA00006768"/>
    </source>
</evidence>
<dbReference type="InParanoid" id="Q7Q8M2"/>
<evidence type="ECO:0000313" key="2">
    <source>
        <dbReference type="EMBL" id="EAA10287.4"/>
    </source>
</evidence>
<sequence length="96" mass="10891">VLWNRVPERLVLGAGKRNVTYRFLMAVDGAEAIAQTEFETARALSDDALLESHTSLWRSFWARSDILITGNEPLQRTVRASLYYLVSNLPFEASFT</sequence>
<dbReference type="PANTHER" id="PTHR11051:SF8">
    <property type="entry name" value="PROTEIN-GLUCOSYLGALACTOSYLHYDROXYLYSINE GLUCOSIDASE"/>
    <property type="match status" value="1"/>
</dbReference>
<reference evidence="2" key="2">
    <citation type="submission" date="2002-03" db="EMBL/GenBank/DDBJ databases">
        <authorList>
            <consortium name="The Anopheles Genome Sequencing Consortium"/>
        </authorList>
    </citation>
    <scope>NUCLEOTIDE SEQUENCE</scope>
    <source>
        <strain evidence="2">PEST</strain>
    </source>
</reference>
<protein>
    <submittedName>
        <fullName evidence="2">AGAP008546-PA</fullName>
    </submittedName>
</protein>
<dbReference type="PANTHER" id="PTHR11051">
    <property type="entry name" value="GLYCOSYL HYDROLASE-RELATED"/>
    <property type="match status" value="1"/>
</dbReference>
<name>Q7Q8M2_ANOGA</name>
<reference evidence="2" key="1">
    <citation type="journal article" date="2002" name="Science">
        <title>The genome sequence of the malaria mosquito Anopheles gambiae.</title>
        <authorList>
            <person name="Holt R.A."/>
            <person name="Subramanian G.M."/>
            <person name="Halpern A."/>
            <person name="Sutton G.G."/>
            <person name="Charlab R."/>
            <person name="Nusskern D.R."/>
            <person name="Wincker P."/>
            <person name="Clark A.G."/>
            <person name="Ribeiro J.M."/>
            <person name="Wides R."/>
            <person name="Salzberg S.L."/>
            <person name="Loftus B."/>
            <person name="Yandell M."/>
            <person name="Majoros W.H."/>
            <person name="Rusch D.B."/>
            <person name="Lai Z."/>
            <person name="Kraft C.L."/>
            <person name="Abril J.F."/>
            <person name="Anthouard V."/>
            <person name="Arensburger P."/>
            <person name="Atkinson P.W."/>
            <person name="Baden H."/>
            <person name="de Berardinis V."/>
            <person name="Baldwin D."/>
            <person name="Benes V."/>
            <person name="Biedler J."/>
            <person name="Blass C."/>
            <person name="Bolanos R."/>
            <person name="Boscus D."/>
            <person name="Barnstead M."/>
            <person name="Cai S."/>
            <person name="Center A."/>
            <person name="Chaturverdi K."/>
            <person name="Christophides G.K."/>
            <person name="Chrystal M.A."/>
            <person name="Clamp M."/>
            <person name="Cravchik A."/>
            <person name="Curwen V."/>
            <person name="Dana A."/>
            <person name="Delcher A."/>
            <person name="Dew I."/>
            <person name="Evans C.A."/>
            <person name="Flanigan M."/>
            <person name="Grundschober-Freimoser A."/>
            <person name="Friedli L."/>
            <person name="Gu Z."/>
            <person name="Guan P."/>
            <person name="Guigo R."/>
            <person name="Hillenmeyer M.E."/>
            <person name="Hladun S.L."/>
            <person name="Hogan J.R."/>
            <person name="Hong Y.S."/>
            <person name="Hoover J."/>
            <person name="Jaillon O."/>
            <person name="Ke Z."/>
            <person name="Kodira C."/>
            <person name="Kokoza E."/>
            <person name="Koutsos A."/>
            <person name="Letunic I."/>
            <person name="Levitsky A."/>
            <person name="Liang Y."/>
            <person name="Lin J.J."/>
            <person name="Lobo N.F."/>
            <person name="Lopez J.R."/>
            <person name="Malek J.A."/>
            <person name="McIntosh T.C."/>
            <person name="Meister S."/>
            <person name="Miller J."/>
            <person name="Mobarry C."/>
            <person name="Mongin E."/>
            <person name="Murphy S.D."/>
            <person name="O'Brochta D.A."/>
            <person name="Pfannkoch C."/>
            <person name="Qi R."/>
            <person name="Regier M.A."/>
            <person name="Remington K."/>
            <person name="Shao H."/>
            <person name="Sharakhova M.V."/>
            <person name="Sitter C.D."/>
            <person name="Shetty J."/>
            <person name="Smith T.J."/>
            <person name="Strong R."/>
            <person name="Sun J."/>
            <person name="Thomasova D."/>
            <person name="Ton L.Q."/>
            <person name="Topalis P."/>
            <person name="Tu Z."/>
            <person name="Unger M.F."/>
            <person name="Walenz B."/>
            <person name="Wang A."/>
            <person name="Wang J."/>
            <person name="Wang M."/>
            <person name="Wang X."/>
            <person name="Woodford K.J."/>
            <person name="Wortman J.R."/>
            <person name="Wu M."/>
            <person name="Yao A."/>
            <person name="Zdobnov E.M."/>
            <person name="Zhang H."/>
            <person name="Zhao Q."/>
            <person name="Zhao S."/>
            <person name="Zhu S.C."/>
            <person name="Zhimulev I."/>
            <person name="Coluzzi M."/>
            <person name="della Torre A."/>
            <person name="Roth C.W."/>
            <person name="Louis C."/>
            <person name="Kalush F."/>
            <person name="Mural R.J."/>
            <person name="Myers E.W."/>
            <person name="Adams M.D."/>
            <person name="Smith H.O."/>
            <person name="Broder S."/>
            <person name="Gardner M.J."/>
            <person name="Fraser C.M."/>
            <person name="Birney E."/>
            <person name="Bork P."/>
            <person name="Brey P.T."/>
            <person name="Venter J.C."/>
            <person name="Weissenbach J."/>
            <person name="Kafatos F.C."/>
            <person name="Collins F.H."/>
            <person name="Hoffman S.L."/>
        </authorList>
    </citation>
    <scope>NUCLEOTIDE SEQUENCE [LARGE SCALE GENOMIC DNA]</scope>
    <source>
        <strain evidence="2">PEST</strain>
    </source>
</reference>
<proteinExistence type="inferred from homology"/>
<dbReference type="SUPFAM" id="SSF48208">
    <property type="entry name" value="Six-hairpin glycosidases"/>
    <property type="match status" value="1"/>
</dbReference>